<keyword evidence="3" id="KW-1185">Reference proteome</keyword>
<gene>
    <name evidence="2" type="ORF">APLA_LOCUS17558</name>
    <name evidence="1" type="ORF">APLA_LOCUS6457</name>
</gene>
<accession>A0A8S1BQA5</accession>
<name>A0A8S1BQA5_ARCPL</name>
<evidence type="ECO:0000313" key="4">
    <source>
        <dbReference type="Proteomes" id="UP000494256"/>
    </source>
</evidence>
<organism evidence="2 4">
    <name type="scientific">Arctia plantaginis</name>
    <name type="common">Wood tiger moth</name>
    <name type="synonym">Phalaena plantaginis</name>
    <dbReference type="NCBI Taxonomy" id="874455"/>
    <lineage>
        <taxon>Eukaryota</taxon>
        <taxon>Metazoa</taxon>
        <taxon>Ecdysozoa</taxon>
        <taxon>Arthropoda</taxon>
        <taxon>Hexapoda</taxon>
        <taxon>Insecta</taxon>
        <taxon>Pterygota</taxon>
        <taxon>Neoptera</taxon>
        <taxon>Endopterygota</taxon>
        <taxon>Lepidoptera</taxon>
        <taxon>Glossata</taxon>
        <taxon>Ditrysia</taxon>
        <taxon>Noctuoidea</taxon>
        <taxon>Erebidae</taxon>
        <taxon>Arctiinae</taxon>
        <taxon>Arctia</taxon>
    </lineage>
</organism>
<evidence type="ECO:0000313" key="2">
    <source>
        <dbReference type="EMBL" id="CAB3262095.1"/>
    </source>
</evidence>
<comment type="caution">
    <text evidence="2">The sequence shown here is derived from an EMBL/GenBank/DDBJ whole genome shotgun (WGS) entry which is preliminary data.</text>
</comment>
<sequence>MYPHSDKYQNLQKPSETFANKFFGSETLSTKFSETFSENYQNTEGISFANYECQKTDGGEEVILEV</sequence>
<evidence type="ECO:0000313" key="1">
    <source>
        <dbReference type="EMBL" id="CAB3236297.1"/>
    </source>
</evidence>
<evidence type="ECO:0000313" key="3">
    <source>
        <dbReference type="Proteomes" id="UP000494106"/>
    </source>
</evidence>
<proteinExistence type="predicted"/>
<dbReference type="EMBL" id="CADEBC010000486">
    <property type="protein sequence ID" value="CAB3236297.1"/>
    <property type="molecule type" value="Genomic_DNA"/>
</dbReference>
<dbReference type="AlphaFoldDB" id="A0A8S1BQA5"/>
<dbReference type="OrthoDB" id="7401603at2759"/>
<dbReference type="EMBL" id="CADEBD010001048">
    <property type="protein sequence ID" value="CAB3262095.1"/>
    <property type="molecule type" value="Genomic_DNA"/>
</dbReference>
<dbReference type="Proteomes" id="UP000494106">
    <property type="component" value="Unassembled WGS sequence"/>
</dbReference>
<protein>
    <submittedName>
        <fullName evidence="2">Uncharacterized protein</fullName>
    </submittedName>
</protein>
<dbReference type="Proteomes" id="UP000494256">
    <property type="component" value="Unassembled WGS sequence"/>
</dbReference>
<reference evidence="3 4" key="1">
    <citation type="submission" date="2020-04" db="EMBL/GenBank/DDBJ databases">
        <authorList>
            <person name="Wallbank WR R."/>
            <person name="Pardo Diaz C."/>
            <person name="Kozak K."/>
            <person name="Martin S."/>
            <person name="Jiggins C."/>
            <person name="Moest M."/>
            <person name="Warren A I."/>
            <person name="Byers J.R.P. K."/>
            <person name="Montejo-Kovacevich G."/>
            <person name="Yen C E."/>
        </authorList>
    </citation>
    <scope>NUCLEOTIDE SEQUENCE [LARGE SCALE GENOMIC DNA]</scope>
</reference>